<dbReference type="EC" id="2.1.1.107" evidence="1"/>
<dbReference type="PATRIC" id="fig|1208921.3.peg.200"/>
<dbReference type="GO" id="GO:0032259">
    <property type="term" value="P:methylation"/>
    <property type="evidence" value="ECO:0007669"/>
    <property type="project" value="UniProtKB-KW"/>
</dbReference>
<organism evidence="1 2">
    <name type="scientific">Candidatus Kinetoplastidibacterium galati TCC219</name>
    <dbReference type="NCBI Taxonomy" id="1208921"/>
    <lineage>
        <taxon>Bacteria</taxon>
        <taxon>Pseudomonadati</taxon>
        <taxon>Pseudomonadota</taxon>
        <taxon>Betaproteobacteria</taxon>
        <taxon>Candidatus Kinetoplastidibacterium</taxon>
    </lineage>
</organism>
<dbReference type="Proteomes" id="UP000011658">
    <property type="component" value="Chromosome"/>
</dbReference>
<keyword evidence="2" id="KW-1185">Reference proteome</keyword>
<reference evidence="1 2" key="1">
    <citation type="journal article" date="2013" name="Genome Biol. Evol.">
        <title>Genome evolution and phylogenomic analysis of candidatus kinetoplastibacterium, the betaproteobacterial endosymbionts of strigomonas and angomonas.</title>
        <authorList>
            <person name="Alves J.M."/>
            <person name="Serrano M.G."/>
            <person name="Maia da Silva F."/>
            <person name="Voegtly L.J."/>
            <person name="Matveyev A.V."/>
            <person name="Teixeira M.M."/>
            <person name="Camargo E.P."/>
            <person name="Buck G.A."/>
        </authorList>
    </citation>
    <scope>NUCLEOTIDE SEQUENCE [LARGE SCALE GENOMIC DNA]</scope>
    <source>
        <strain evidence="1 2">TCC219</strain>
    </source>
</reference>
<dbReference type="RefSeq" id="WP_015389407.1">
    <property type="nucleotide sequence ID" value="NC_020284.1"/>
</dbReference>
<evidence type="ECO:0000313" key="1">
    <source>
        <dbReference type="EMBL" id="AGF48922.1"/>
    </source>
</evidence>
<dbReference type="eggNOG" id="COG2959">
    <property type="taxonomic scope" value="Bacteria"/>
</dbReference>
<evidence type="ECO:0000313" key="2">
    <source>
        <dbReference type="Proteomes" id="UP000011658"/>
    </source>
</evidence>
<sequence>MFLFFSIKRQVINYIEFEKLENISKINSLEEKIINHDNDLLYKVNKALNDIKHKQDYLFHLTNSSKDELVIREIDRLLFIANCQLSIGNNIEGAASTLESILLFINEVSPNNLLFNKLIEDIKIDLSALRKIHVVDFVDRINSLNRLLDLIKMGFPDKKFLPQSKHVDIIVETEKNNDGPPANSQYFWINKVFDDFSKITKSLITRFPNVLELSKVDDLPDISFKNINLLLIQQVSIAQFSLVMKQPFLLKSSINCIIETINMFFDVNSTNVVEALAIASDINSLNIEDKLPDISRSLNSIKKYVINN</sequence>
<dbReference type="EMBL" id="CP003806">
    <property type="protein sequence ID" value="AGF48922.1"/>
    <property type="molecule type" value="Genomic_DNA"/>
</dbReference>
<dbReference type="GO" id="GO:0004851">
    <property type="term" value="F:uroporphyrin-III C-methyltransferase activity"/>
    <property type="evidence" value="ECO:0007669"/>
    <property type="project" value="UniProtKB-EC"/>
</dbReference>
<accession>M1LTQ2</accession>
<keyword evidence="1" id="KW-0808">Transferase</keyword>
<proteinExistence type="predicted"/>
<dbReference type="KEGG" id="kga:ST1E_0495"/>
<dbReference type="InterPro" id="IPR007470">
    <property type="entry name" value="HemX"/>
</dbReference>
<dbReference type="STRING" id="1208921.ST1E_0495"/>
<dbReference type="Pfam" id="PF04375">
    <property type="entry name" value="HemX"/>
    <property type="match status" value="1"/>
</dbReference>
<protein>
    <submittedName>
        <fullName evidence="1">Uroporphyrin-III C-methyltransferase</fullName>
        <ecNumber evidence="1">2.1.1.107</ecNumber>
    </submittedName>
</protein>
<name>M1LTQ2_9PROT</name>
<gene>
    <name evidence="1" type="ORF">ST1E_0495</name>
</gene>
<keyword evidence="1" id="KW-0489">Methyltransferase</keyword>
<dbReference type="AlphaFoldDB" id="M1LTQ2"/>
<dbReference type="HOGENOM" id="CLU_902207_0_0_4"/>